<feature type="region of interest" description="Disordered" evidence="4">
    <location>
        <begin position="736"/>
        <end position="779"/>
    </location>
</feature>
<dbReference type="Pfam" id="PF23598">
    <property type="entry name" value="LRR_14"/>
    <property type="match status" value="1"/>
</dbReference>
<dbReference type="InterPro" id="IPR001611">
    <property type="entry name" value="Leu-rich_rpt"/>
</dbReference>
<feature type="domain" description="C2" evidence="5">
    <location>
        <begin position="79"/>
        <end position="213"/>
    </location>
</feature>
<dbReference type="Gene3D" id="1.10.238.10">
    <property type="entry name" value="EF-hand"/>
    <property type="match status" value="1"/>
</dbReference>
<reference evidence="8" key="1">
    <citation type="journal article" date="2023" name="Commun. Biol.">
        <title>Genome analysis of Parmales, the sister group of diatoms, reveals the evolutionary specialization of diatoms from phago-mixotrophs to photoautotrophs.</title>
        <authorList>
            <person name="Ban H."/>
            <person name="Sato S."/>
            <person name="Yoshikawa S."/>
            <person name="Yamada K."/>
            <person name="Nakamura Y."/>
            <person name="Ichinomiya M."/>
            <person name="Sato N."/>
            <person name="Blanc-Mathieu R."/>
            <person name="Endo H."/>
            <person name="Kuwata A."/>
            <person name="Ogata H."/>
        </authorList>
    </citation>
    <scope>NUCLEOTIDE SEQUENCE [LARGE SCALE GENOMIC DNA]</scope>
    <source>
        <strain evidence="8">NIES 3699</strain>
    </source>
</reference>
<feature type="domain" description="EF-hand" evidence="6">
    <location>
        <begin position="598"/>
        <end position="626"/>
    </location>
</feature>
<dbReference type="InterPro" id="IPR055414">
    <property type="entry name" value="LRR_R13L4/SHOC2-like"/>
</dbReference>
<keyword evidence="2" id="KW-0677">Repeat</keyword>
<evidence type="ECO:0000256" key="3">
    <source>
        <dbReference type="ARBA" id="ARBA00022837"/>
    </source>
</evidence>
<evidence type="ECO:0000259" key="5">
    <source>
        <dbReference type="PROSITE" id="PS50004"/>
    </source>
</evidence>
<evidence type="ECO:0000313" key="7">
    <source>
        <dbReference type="EMBL" id="GMH86202.1"/>
    </source>
</evidence>
<keyword evidence="3" id="KW-0106">Calcium</keyword>
<dbReference type="Pfam" id="PF13855">
    <property type="entry name" value="LRR_8"/>
    <property type="match status" value="1"/>
</dbReference>
<comment type="caution">
    <text evidence="7">The sequence shown here is derived from an EMBL/GenBank/DDBJ whole genome shotgun (WGS) entry which is preliminary data.</text>
</comment>
<evidence type="ECO:0000256" key="2">
    <source>
        <dbReference type="ARBA" id="ARBA00022737"/>
    </source>
</evidence>
<dbReference type="EMBL" id="BRXX01000057">
    <property type="protein sequence ID" value="GMH86202.1"/>
    <property type="molecule type" value="Genomic_DNA"/>
</dbReference>
<accession>A0A9W7B999</accession>
<dbReference type="InterPro" id="IPR032675">
    <property type="entry name" value="LRR_dom_sf"/>
</dbReference>
<dbReference type="Proteomes" id="UP001165160">
    <property type="component" value="Unassembled WGS sequence"/>
</dbReference>
<dbReference type="CDD" id="cd00051">
    <property type="entry name" value="EFh"/>
    <property type="match status" value="1"/>
</dbReference>
<dbReference type="InterPro" id="IPR000008">
    <property type="entry name" value="C2_dom"/>
</dbReference>
<dbReference type="PROSITE" id="PS00018">
    <property type="entry name" value="EF_HAND_1"/>
    <property type="match status" value="2"/>
</dbReference>
<dbReference type="SMART" id="SM00364">
    <property type="entry name" value="LRR_BAC"/>
    <property type="match status" value="8"/>
</dbReference>
<keyword evidence="8" id="KW-1185">Reference proteome</keyword>
<dbReference type="Gene3D" id="3.80.10.10">
    <property type="entry name" value="Ribonuclease Inhibitor"/>
    <property type="match status" value="3"/>
</dbReference>
<dbReference type="Pfam" id="PF00168">
    <property type="entry name" value="C2"/>
    <property type="match status" value="1"/>
</dbReference>
<feature type="compositionally biased region" description="Basic and acidic residues" evidence="4">
    <location>
        <begin position="76"/>
        <end position="87"/>
    </location>
</feature>
<dbReference type="SUPFAM" id="SSF47473">
    <property type="entry name" value="EF-hand"/>
    <property type="match status" value="1"/>
</dbReference>
<evidence type="ECO:0000256" key="4">
    <source>
        <dbReference type="SAM" id="MobiDB-lite"/>
    </source>
</evidence>
<dbReference type="PANTHER" id="PTHR48051:SF1">
    <property type="entry name" value="RAS SUPPRESSOR PROTEIN 1"/>
    <property type="match status" value="1"/>
</dbReference>
<gene>
    <name evidence="7" type="ORF">TrVE_jg12351</name>
</gene>
<dbReference type="InterPro" id="IPR018247">
    <property type="entry name" value="EF_Hand_1_Ca_BS"/>
</dbReference>
<feature type="domain" description="EF-hand" evidence="6">
    <location>
        <begin position="627"/>
        <end position="662"/>
    </location>
</feature>
<protein>
    <recommendedName>
        <fullName evidence="9">Calmodulin</fullName>
    </recommendedName>
</protein>
<dbReference type="SMART" id="SM00054">
    <property type="entry name" value="EFh"/>
    <property type="match status" value="2"/>
</dbReference>
<dbReference type="InterPro" id="IPR003591">
    <property type="entry name" value="Leu-rich_rpt_typical-subtyp"/>
</dbReference>
<dbReference type="CDD" id="cd06503">
    <property type="entry name" value="ATP-synt_Fo_b"/>
    <property type="match status" value="1"/>
</dbReference>
<dbReference type="SMART" id="SM00239">
    <property type="entry name" value="C2"/>
    <property type="match status" value="1"/>
</dbReference>
<dbReference type="InterPro" id="IPR035892">
    <property type="entry name" value="C2_domain_sf"/>
</dbReference>
<keyword evidence="1" id="KW-0433">Leucine-rich repeat</keyword>
<dbReference type="Gene3D" id="2.60.40.150">
    <property type="entry name" value="C2 domain"/>
    <property type="match status" value="1"/>
</dbReference>
<sequence length="1624" mass="185420">MLKGLREKAKEKAAEVSKKAAEVALEQGEKHGKSFLGEAAKHIVFNAKRAKAMVLGAEAKEDPPTPPRKGEKKKKKEEPPPEEKITQDDLVQPYEAGANLIVTIVSCAGLAKADTFGKSDPVCIMDFDGVEVGETDVCDNTMDPVWYPNKKCTFKLKLPGKGKLPVLKIKCFDSDAPAFAGKAVSASKTGDFLGEVVLKGLHLMHPDPDDLEMKDITPPDIAGNEDNSKTILGKVYKMTPDLSKSEKYNKLVKGTMSVSIDRSLVDAQMVKKEKAKHDREIKRQEENEALLHMEPPSVVVMGERARMEGGLWVPKRYAEIKKGDDRHGANYLEGGVELRSLRDLYKLSFTSCRVISRFKEPEPDSDEDSDDDMVIERKLKNRVKLSLYMTKKKPKKRMADVEETGDFVSCDSADGHIDSLLGKHANATTFDVSLKDAPDVAAYKGCVIVKRKGDPPLTDEPVVFGFARFSQGAKEIAGTEQALGMGGAKDRVAATGDVGGGVMEGVQSVAHYSRLAKNAWQFLELTEEDEIKYKQFKKALDLLNIIILEGRASRLFAASDLPDETGKPGGSLSMTEFEVALMMNDAVPKTGPDLTPLDAFYIFDVDGSGEINQTEFQECVRALGQMRTDDELLELFVQADKDKSGVIDYKEFKRIWCHSLVDPVKALLELGVEPMRISKDSVLSKMQFGPLQKKREQFVHFMNANNLLKQIERSDKKMLIAFDTVQEKVKKVRIEAQQRRDERKRAKKAEQNIHGREAARDAAFRDKEKRAQIQRDQRERAKQRLQEKQMKEKLLAEQQQAKQREAMWISMNRKEKEEFRIKEIRRKGEDKMILKDKGWRVIPPDMYVSADAQAKLSNLVILDLSGNKLVELPESNFLFNLNTLRSFNMSHNRVMRIPPEIANCGSLQIWLIDNNDIRELPKEIKYMHDMVHLDASRNKLEVIPDEIENMYPLRYLILHSNKLKHLGHGIGELQQLEFCNLSSNKLRELPEEFSNLTSIEKLDLSNNAITHLPDNIGNLYKAQHVNFGVNQIQVLPESMKDMEKLEIFKMNDNWLQEVPDCVKGWTSVMDMQLKNNRIRRISPEIGEMISLQSFDAPMNQIEAIPAEFGMLTSLQELNLRTNWLTELPPEIGALVSLQNFDVSHNRLDAELPAEFGLLRALRTLNLSHNKIEGLPMSFGALECLEELNMSHNILPSVPQSMMYLQSLRQLNCSGNNIKVFPMHLCDLVKLRELNLSSNSLEYLPTSIDMFTCLQKLDLHHNMLRALPLEFATLLDYIMEVDVIQNPFDLFPPKWNYRWTEKEMYQNPSGYCNQEVFEFIKDESLYFTCAEDEWNETGALHFDNRLNFQEFVHGNEEYEVKGVAERMGKIPIYDQDGVYVIRYEMRWHERFLEHLKRFYFTAKETGLVPTLNEISKEEREDRQKTVEIAKIRKEKLVQKAKEDDLAKRQRMKEIYDQDIHQKFRRAEGHNIERSKRTMNVGACTNETLLEEIARRKELQETARRGIKKKRMLDARAELERLKNFVNVAVKPEEVNPKRTCPVDIVPCWKSKPITKESLPDSRPGAISFKEKFSKKERNYDPFGAGGRAKQDQQALARLDLREVSKEDRVAQLRGMQSLSLSSSGN</sequence>
<name>A0A9W7B999_9STRA</name>
<dbReference type="PROSITE" id="PS50004">
    <property type="entry name" value="C2"/>
    <property type="match status" value="1"/>
</dbReference>
<dbReference type="InterPro" id="IPR002048">
    <property type="entry name" value="EF_hand_dom"/>
</dbReference>
<dbReference type="InterPro" id="IPR011992">
    <property type="entry name" value="EF-hand-dom_pair"/>
</dbReference>
<evidence type="ECO:0000313" key="8">
    <source>
        <dbReference type="Proteomes" id="UP001165160"/>
    </source>
</evidence>
<feature type="region of interest" description="Disordered" evidence="4">
    <location>
        <begin position="55"/>
        <end position="90"/>
    </location>
</feature>
<dbReference type="PANTHER" id="PTHR48051">
    <property type="match status" value="1"/>
</dbReference>
<dbReference type="SUPFAM" id="SSF52058">
    <property type="entry name" value="L domain-like"/>
    <property type="match status" value="2"/>
</dbReference>
<dbReference type="InterPro" id="IPR050216">
    <property type="entry name" value="LRR_domain-containing"/>
</dbReference>
<evidence type="ECO:0000256" key="1">
    <source>
        <dbReference type="ARBA" id="ARBA00022614"/>
    </source>
</evidence>
<dbReference type="PROSITE" id="PS51450">
    <property type="entry name" value="LRR"/>
    <property type="match status" value="4"/>
</dbReference>
<dbReference type="GO" id="GO:0005737">
    <property type="term" value="C:cytoplasm"/>
    <property type="evidence" value="ECO:0007669"/>
    <property type="project" value="TreeGrafter"/>
</dbReference>
<dbReference type="CDD" id="cd00030">
    <property type="entry name" value="C2"/>
    <property type="match status" value="1"/>
</dbReference>
<dbReference type="PROSITE" id="PS50222">
    <property type="entry name" value="EF_HAND_2"/>
    <property type="match status" value="2"/>
</dbReference>
<dbReference type="GO" id="GO:0005509">
    <property type="term" value="F:calcium ion binding"/>
    <property type="evidence" value="ECO:0007669"/>
    <property type="project" value="InterPro"/>
</dbReference>
<dbReference type="Pfam" id="PF13499">
    <property type="entry name" value="EF-hand_7"/>
    <property type="match status" value="1"/>
</dbReference>
<proteinExistence type="predicted"/>
<evidence type="ECO:0000259" key="6">
    <source>
        <dbReference type="PROSITE" id="PS50222"/>
    </source>
</evidence>
<dbReference type="SUPFAM" id="SSF49562">
    <property type="entry name" value="C2 domain (Calcium/lipid-binding domain, CaLB)"/>
    <property type="match status" value="1"/>
</dbReference>
<organism evidence="7 8">
    <name type="scientific">Triparma verrucosa</name>
    <dbReference type="NCBI Taxonomy" id="1606542"/>
    <lineage>
        <taxon>Eukaryota</taxon>
        <taxon>Sar</taxon>
        <taxon>Stramenopiles</taxon>
        <taxon>Ochrophyta</taxon>
        <taxon>Bolidophyceae</taxon>
        <taxon>Parmales</taxon>
        <taxon>Triparmaceae</taxon>
        <taxon>Triparma</taxon>
    </lineage>
</organism>
<evidence type="ECO:0008006" key="9">
    <source>
        <dbReference type="Google" id="ProtNLM"/>
    </source>
</evidence>
<dbReference type="SMART" id="SM00369">
    <property type="entry name" value="LRR_TYP"/>
    <property type="match status" value="13"/>
</dbReference>